<dbReference type="Gene3D" id="1.25.40.10">
    <property type="entry name" value="Tetratricopeptide repeat domain"/>
    <property type="match status" value="2"/>
</dbReference>
<protein>
    <recommendedName>
        <fullName evidence="6">YEATS domain-containing protein</fullName>
    </recommendedName>
</protein>
<dbReference type="Pfam" id="PF12854">
    <property type="entry name" value="PPR_1"/>
    <property type="match status" value="1"/>
</dbReference>
<feature type="compositionally biased region" description="Polar residues" evidence="5">
    <location>
        <begin position="428"/>
        <end position="438"/>
    </location>
</feature>
<evidence type="ECO:0000256" key="4">
    <source>
        <dbReference type="PROSITE-ProRule" id="PRU00708"/>
    </source>
</evidence>
<dbReference type="Pfam" id="PF01535">
    <property type="entry name" value="PPR"/>
    <property type="match status" value="2"/>
</dbReference>
<dbReference type="PROSITE" id="PS51375">
    <property type="entry name" value="PPR"/>
    <property type="match status" value="2"/>
</dbReference>
<sequence>MICLAWMMYLNGYYVSKMTFSGAESFVAVGETADLKLPMLLSSKLASPNTYSLCSSLTASSSIKDVVFGKQVHGHVIKSGFLSSVFVGSALIDLYAKSSSVGDAKVVFDEIPVKNSVCANALLSGYCEAKLWAEVVELVRLMPALKLDFDNFTISAMLRACAGLSGIEFGRQVHAYLIRKFDDLGNDVFVQSSLIEMYGKCGLVWKALQVFEMAGHEQGGERSKDVVLWTSMLGVYGRNGHFNEVIRLFEAMLIAGTEPDGVAFVTVISACGHTGQVKLGIEYFESMVGDYKLDPGPEHYSCLVDLLCRAGELDKAWKLINEMIHKGHGSGSVSMWGALLSSCYDRGKFELGILAAQKALELDPHNVGIYVMLSNLYAKFNMWDEIGRLREVMKQKGLKKDVGCSWIEGMINSSSSKKHGPDQPPEASGSTPQPQQRIKMSKTEDSEKKNLNKKLKDVEISVPIVYGNVAFWLGKKASEYQSHKWTVYVRGASNEDLGVVIKRVVFQLHSSFNNPTRVIDSPPFELSESGWGEFEIAITLFFHNDLCDKPLNLFHHLKLYPEDESGPMSIKKPVVVESYDEIVFPEPSESFLARMQNYPAVTLPRLPAGFTLPPPVPTEDANKKKRGDTKDHPLGQYFMNFSEADELLQLAAARQQFSSNVSGASSYCQTETTDKLDRWAATTTEIYVRPVTVHYSYNFLRFLLRIGFAEKPQDGIEMQ</sequence>
<evidence type="ECO:0000256" key="2">
    <source>
        <dbReference type="ARBA" id="ARBA00023242"/>
    </source>
</evidence>
<evidence type="ECO:0000259" key="6">
    <source>
        <dbReference type="PROSITE" id="PS51037"/>
    </source>
</evidence>
<dbReference type="Pfam" id="PF03366">
    <property type="entry name" value="YEATS"/>
    <property type="match status" value="1"/>
</dbReference>
<dbReference type="CDD" id="cd16910">
    <property type="entry name" value="YEATS_TFIID14_like"/>
    <property type="match status" value="1"/>
</dbReference>
<dbReference type="Gene3D" id="2.60.40.1970">
    <property type="entry name" value="YEATS domain"/>
    <property type="match status" value="1"/>
</dbReference>
<proteinExistence type="predicted"/>
<gene>
    <name evidence="7" type="ORF">JRO89_XS02G0025500</name>
</gene>
<feature type="compositionally biased region" description="Basic and acidic residues" evidence="5">
    <location>
        <begin position="441"/>
        <end position="450"/>
    </location>
</feature>
<organism evidence="7 8">
    <name type="scientific">Xanthoceras sorbifolium</name>
    <dbReference type="NCBI Taxonomy" id="99658"/>
    <lineage>
        <taxon>Eukaryota</taxon>
        <taxon>Viridiplantae</taxon>
        <taxon>Streptophyta</taxon>
        <taxon>Embryophyta</taxon>
        <taxon>Tracheophyta</taxon>
        <taxon>Spermatophyta</taxon>
        <taxon>Magnoliopsida</taxon>
        <taxon>eudicotyledons</taxon>
        <taxon>Gunneridae</taxon>
        <taxon>Pentapetalae</taxon>
        <taxon>rosids</taxon>
        <taxon>malvids</taxon>
        <taxon>Sapindales</taxon>
        <taxon>Sapindaceae</taxon>
        <taxon>Xanthoceroideae</taxon>
        <taxon>Xanthoceras</taxon>
    </lineage>
</organism>
<dbReference type="InterPro" id="IPR055129">
    <property type="entry name" value="YEATS_dom"/>
</dbReference>
<keyword evidence="1" id="KW-0677">Repeat</keyword>
<dbReference type="InterPro" id="IPR046960">
    <property type="entry name" value="PPR_At4g14850-like_plant"/>
</dbReference>
<name>A0ABQ8IEB1_9ROSI</name>
<dbReference type="EMBL" id="JAFEMO010000002">
    <property type="protein sequence ID" value="KAH7574950.1"/>
    <property type="molecule type" value="Genomic_DNA"/>
</dbReference>
<dbReference type="Pfam" id="PF20431">
    <property type="entry name" value="E_motif"/>
    <property type="match status" value="1"/>
</dbReference>
<dbReference type="InterPro" id="IPR046848">
    <property type="entry name" value="E_motif"/>
</dbReference>
<comment type="subcellular location">
    <subcellularLocation>
        <location evidence="3">Nucleus</location>
    </subcellularLocation>
</comment>
<evidence type="ECO:0000313" key="8">
    <source>
        <dbReference type="Proteomes" id="UP000827721"/>
    </source>
</evidence>
<evidence type="ECO:0000256" key="3">
    <source>
        <dbReference type="PROSITE-ProRule" id="PRU00376"/>
    </source>
</evidence>
<dbReference type="InterPro" id="IPR038704">
    <property type="entry name" value="YEAST_sf"/>
</dbReference>
<dbReference type="Proteomes" id="UP000827721">
    <property type="component" value="Unassembled WGS sequence"/>
</dbReference>
<dbReference type="Pfam" id="PF13041">
    <property type="entry name" value="PPR_2"/>
    <property type="match status" value="1"/>
</dbReference>
<evidence type="ECO:0000313" key="7">
    <source>
        <dbReference type="EMBL" id="KAH7574950.1"/>
    </source>
</evidence>
<dbReference type="InterPro" id="IPR011990">
    <property type="entry name" value="TPR-like_helical_dom_sf"/>
</dbReference>
<evidence type="ECO:0000256" key="1">
    <source>
        <dbReference type="ARBA" id="ARBA00022737"/>
    </source>
</evidence>
<evidence type="ECO:0000256" key="5">
    <source>
        <dbReference type="SAM" id="MobiDB-lite"/>
    </source>
</evidence>
<dbReference type="PANTHER" id="PTHR47926">
    <property type="entry name" value="PENTATRICOPEPTIDE REPEAT-CONTAINING PROTEIN"/>
    <property type="match status" value="1"/>
</dbReference>
<reference evidence="7 8" key="1">
    <citation type="submission" date="2021-02" db="EMBL/GenBank/DDBJ databases">
        <title>Plant Genome Project.</title>
        <authorList>
            <person name="Zhang R.-G."/>
        </authorList>
    </citation>
    <scope>NUCLEOTIDE SEQUENCE [LARGE SCALE GENOMIC DNA]</scope>
    <source>
        <tissue evidence="7">Leaves</tissue>
    </source>
</reference>
<feature type="region of interest" description="Disordered" evidence="5">
    <location>
        <begin position="414"/>
        <end position="450"/>
    </location>
</feature>
<accession>A0ABQ8IEB1</accession>
<dbReference type="InterPro" id="IPR002885">
    <property type="entry name" value="PPR_rpt"/>
</dbReference>
<dbReference type="NCBIfam" id="TIGR00756">
    <property type="entry name" value="PPR"/>
    <property type="match status" value="2"/>
</dbReference>
<dbReference type="PROSITE" id="PS51037">
    <property type="entry name" value="YEATS"/>
    <property type="match status" value="1"/>
</dbReference>
<keyword evidence="8" id="KW-1185">Reference proteome</keyword>
<keyword evidence="2 3" id="KW-0539">Nucleus</keyword>
<comment type="caution">
    <text evidence="7">The sequence shown here is derived from an EMBL/GenBank/DDBJ whole genome shotgun (WGS) entry which is preliminary data.</text>
</comment>
<dbReference type="SUPFAM" id="SSF48452">
    <property type="entry name" value="TPR-like"/>
    <property type="match status" value="1"/>
</dbReference>
<feature type="domain" description="YEATS" evidence="6">
    <location>
        <begin position="454"/>
        <end position="598"/>
    </location>
</feature>
<feature type="repeat" description="PPR" evidence="4">
    <location>
        <begin position="296"/>
        <end position="330"/>
    </location>
</feature>
<feature type="repeat" description="PPR" evidence="4">
    <location>
        <begin position="225"/>
        <end position="259"/>
    </location>
</feature>
<dbReference type="PANTHER" id="PTHR47926:SF386">
    <property type="entry name" value="PENTATRICOPEPTIDE REPEAT-CONTAINING PROTEIN"/>
    <property type="match status" value="1"/>
</dbReference>